<dbReference type="SUPFAM" id="SSF51395">
    <property type="entry name" value="FMN-linked oxidoreductases"/>
    <property type="match status" value="1"/>
</dbReference>
<comment type="catalytic activity">
    <reaction evidence="3">
        <text>2 L-glutamate + NADP(+) = L-glutamine + 2-oxoglutarate + NADPH + H(+)</text>
        <dbReference type="Rhea" id="RHEA:15501"/>
        <dbReference type="ChEBI" id="CHEBI:15378"/>
        <dbReference type="ChEBI" id="CHEBI:16810"/>
        <dbReference type="ChEBI" id="CHEBI:29985"/>
        <dbReference type="ChEBI" id="CHEBI:57783"/>
        <dbReference type="ChEBI" id="CHEBI:58349"/>
        <dbReference type="ChEBI" id="CHEBI:58359"/>
        <dbReference type="EC" id="1.4.1.13"/>
    </reaction>
</comment>
<dbReference type="EC" id="1.4.1.13" evidence="2"/>
<evidence type="ECO:0000313" key="5">
    <source>
        <dbReference type="EMBL" id="RJP23005.1"/>
    </source>
</evidence>
<dbReference type="PANTHER" id="PTHR43819">
    <property type="entry name" value="ARCHAEAL-TYPE GLUTAMATE SYNTHASE [NADPH]"/>
    <property type="match status" value="1"/>
</dbReference>
<dbReference type="Gene3D" id="3.20.20.70">
    <property type="entry name" value="Aldolase class I"/>
    <property type="match status" value="1"/>
</dbReference>
<feature type="domain" description="4Fe-4S ferredoxin-type" evidence="4">
    <location>
        <begin position="53"/>
        <end position="85"/>
    </location>
</feature>
<dbReference type="AlphaFoldDB" id="A0A3A4NWP8"/>
<accession>A0A3A4NWP8</accession>
<gene>
    <name evidence="5" type="ORF">C4520_07090</name>
</gene>
<dbReference type="GO" id="GO:0006537">
    <property type="term" value="P:glutamate biosynthetic process"/>
    <property type="evidence" value="ECO:0007669"/>
    <property type="project" value="InterPro"/>
</dbReference>
<dbReference type="InterPro" id="IPR013785">
    <property type="entry name" value="Aldolase_TIM"/>
</dbReference>
<dbReference type="InterPro" id="IPR017896">
    <property type="entry name" value="4Fe4S_Fe-S-bd"/>
</dbReference>
<dbReference type="Proteomes" id="UP000265882">
    <property type="component" value="Unassembled WGS sequence"/>
</dbReference>
<name>A0A3A4NWP8_ABYX5</name>
<evidence type="ECO:0000256" key="2">
    <source>
        <dbReference type="ARBA" id="ARBA00012079"/>
    </source>
</evidence>
<sequence length="468" mass="52411">MPKKYHISAQAAPPRFIPVPKYAMVEREGCLGCLECAKRDCVYEVYKNRRFDPEQITDSIDSLCKNCLRCIQSCKNQIISKMKNPDFYALGDSHWKPDQIASLWEQATTGKIPVSGAGYRGPFSGPGFDSMWTDMSEIVRPTRDGIHGREYINTCVDIGRKVSRLVFDEGKHLVSETPPLVELPTPFIFDLLPFGIMNESVREAYLRAAETVQTMLVVPESALDWKLVPRLENIIPLLDPCGIISEKTKELIVRSRMIEFEDAADAPARMESIKKLNPAAVVAIRMPLNRRTSPRIEELTRAGVEAIHVVADWQGNEPGEQRPRFLKEVLREIHLNLIDKALRDEVTIIASGGIGMAEHVAKAIICGADVVGIDLVLQVALECRVCKRCTRGLSCPVSIDAIEPEWAALRVRNLMCSWHSQLIEVLGAMGLREIRRLRGEVGRAMFFEDLEKEAFGDVRLATDARSSG</sequence>
<comment type="caution">
    <text evidence="5">The sequence shown here is derived from an EMBL/GenBank/DDBJ whole genome shotgun (WGS) entry which is preliminary data.</text>
</comment>
<protein>
    <recommendedName>
        <fullName evidence="2">glutamate synthase (NADPH)</fullName>
        <ecNumber evidence="2">1.4.1.13</ecNumber>
    </recommendedName>
</protein>
<evidence type="ECO:0000259" key="4">
    <source>
        <dbReference type="PROSITE" id="PS51379"/>
    </source>
</evidence>
<organism evidence="5 6">
    <name type="scientific">Abyssobacteria bacterium (strain SURF_5)</name>
    <dbReference type="NCBI Taxonomy" id="2093360"/>
    <lineage>
        <taxon>Bacteria</taxon>
        <taxon>Pseudomonadati</taxon>
        <taxon>Candidatus Hydrogenedentota</taxon>
        <taxon>Candidatus Abyssobacteria</taxon>
    </lineage>
</organism>
<dbReference type="EMBL" id="QZKU01000052">
    <property type="protein sequence ID" value="RJP23005.1"/>
    <property type="molecule type" value="Genomic_DNA"/>
</dbReference>
<evidence type="ECO:0000256" key="1">
    <source>
        <dbReference type="ARBA" id="ARBA00009716"/>
    </source>
</evidence>
<evidence type="ECO:0000256" key="3">
    <source>
        <dbReference type="ARBA" id="ARBA00048151"/>
    </source>
</evidence>
<reference evidence="5 6" key="1">
    <citation type="journal article" date="2017" name="ISME J.">
        <title>Energy and carbon metabolisms in a deep terrestrial subsurface fluid microbial community.</title>
        <authorList>
            <person name="Momper L."/>
            <person name="Jungbluth S.P."/>
            <person name="Lee M.D."/>
            <person name="Amend J.P."/>
        </authorList>
    </citation>
    <scope>NUCLEOTIDE SEQUENCE [LARGE SCALE GENOMIC DNA]</scope>
    <source>
        <strain evidence="5">SURF_5</strain>
    </source>
</reference>
<comment type="similarity">
    <text evidence="1">Belongs to the glutamate synthase family.</text>
</comment>
<dbReference type="Pfam" id="PF01645">
    <property type="entry name" value="Glu_synthase"/>
    <property type="match status" value="1"/>
</dbReference>
<evidence type="ECO:0000313" key="6">
    <source>
        <dbReference type="Proteomes" id="UP000265882"/>
    </source>
</evidence>
<dbReference type="PANTHER" id="PTHR43819:SF1">
    <property type="entry name" value="ARCHAEAL-TYPE GLUTAMATE SYNTHASE [NADPH]"/>
    <property type="match status" value="1"/>
</dbReference>
<dbReference type="PROSITE" id="PS51379">
    <property type="entry name" value="4FE4S_FER_2"/>
    <property type="match status" value="1"/>
</dbReference>
<dbReference type="GO" id="GO:0004355">
    <property type="term" value="F:glutamate synthase (NADPH) activity"/>
    <property type="evidence" value="ECO:0007669"/>
    <property type="project" value="UniProtKB-EC"/>
</dbReference>
<dbReference type="SUPFAM" id="SSF54862">
    <property type="entry name" value="4Fe-4S ferredoxins"/>
    <property type="match status" value="1"/>
</dbReference>
<dbReference type="InterPro" id="IPR002932">
    <property type="entry name" value="Glu_synthdom"/>
</dbReference>
<proteinExistence type="inferred from homology"/>